<gene>
    <name evidence="1" type="ORF">B4N89_40955</name>
</gene>
<accession>A0A1T3NJE9</accession>
<evidence type="ECO:0000313" key="2">
    <source>
        <dbReference type="Proteomes" id="UP000190037"/>
    </source>
</evidence>
<dbReference type="EMBL" id="MWQN01000004">
    <property type="protein sequence ID" value="OPC76963.1"/>
    <property type="molecule type" value="Genomic_DNA"/>
</dbReference>
<name>A0A1T3NJE9_9ACTN</name>
<keyword evidence="2" id="KW-1185">Reference proteome</keyword>
<comment type="caution">
    <text evidence="1">The sequence shown here is derived from an EMBL/GenBank/DDBJ whole genome shotgun (WGS) entry which is preliminary data.</text>
</comment>
<dbReference type="RefSeq" id="WP_078981720.1">
    <property type="nucleotide sequence ID" value="NZ_MWQN01000004.1"/>
</dbReference>
<evidence type="ECO:0000313" key="1">
    <source>
        <dbReference type="EMBL" id="OPC76963.1"/>
    </source>
</evidence>
<dbReference type="AlphaFoldDB" id="A0A1T3NJE9"/>
<dbReference type="Proteomes" id="UP000190037">
    <property type="component" value="Unassembled WGS sequence"/>
</dbReference>
<proteinExistence type="predicted"/>
<protein>
    <submittedName>
        <fullName evidence="1">Uncharacterized protein</fullName>
    </submittedName>
</protein>
<reference evidence="1 2" key="1">
    <citation type="submission" date="2017-03" db="EMBL/GenBank/DDBJ databases">
        <title>Draft genome sequence of Streptomyces scabrisporus NF3, endophyte isolated from Amphipterygium adstringens.</title>
        <authorList>
            <person name="Vazquez M."/>
            <person name="Ceapa C.D."/>
            <person name="Rodriguez Luna D."/>
            <person name="Sanchez Esquivel S."/>
        </authorList>
    </citation>
    <scope>NUCLEOTIDE SEQUENCE [LARGE SCALE GENOMIC DNA]</scope>
    <source>
        <strain evidence="1 2">NF3</strain>
    </source>
</reference>
<dbReference type="OrthoDB" id="4216637at2"/>
<sequence>MILRVDAGWVLDIQTANTPVNLPLTDWGSFAFCVERHRYERFRGELYYEETAARAATFVHSMVVLEPFADFNAVVGCACADGYMAGSDEPLTVPPGGWVQLTRDIRERKHSLTDVARTLRAWSRPHAE</sequence>
<organism evidence="1 2">
    <name type="scientific">Embleya scabrispora</name>
    <dbReference type="NCBI Taxonomy" id="159449"/>
    <lineage>
        <taxon>Bacteria</taxon>
        <taxon>Bacillati</taxon>
        <taxon>Actinomycetota</taxon>
        <taxon>Actinomycetes</taxon>
        <taxon>Kitasatosporales</taxon>
        <taxon>Streptomycetaceae</taxon>
        <taxon>Embleya</taxon>
    </lineage>
</organism>
<dbReference type="STRING" id="159449.B4N89_40955"/>